<dbReference type="GO" id="GO:0160104">
    <property type="term" value="F:tRNA (guanine(26)-N2)-dimethyltransferase activity"/>
    <property type="evidence" value="ECO:0007669"/>
    <property type="project" value="UniProtKB-UniRule"/>
</dbReference>
<evidence type="ECO:0000313" key="8">
    <source>
        <dbReference type="EMBL" id="PTQ30587.1"/>
    </source>
</evidence>
<accession>A0A2R6W9R4</accession>
<dbReference type="Gramene" id="Mp2g16450.1">
    <property type="protein sequence ID" value="Mp2g16450.1.cds"/>
    <property type="gene ID" value="Mp2g16450"/>
</dbReference>
<sequence>MSFLAGHSHPAMVVQCRGIGGFSSMALSAPCLSPVRMLAQEERGVPFQVGPAFYRRQSSLARDLGILLAALHRQQTGQLRVLDVMSGCGVRSVRYLLQARADFVWANDACNELMEILALNLSQAQKAATEDFEAREAELERWRISGEDANKLLLGCAVRREYYDLIDVDSFGSDTLCLGPALAAVKHGGLVYLTSTDGFSAGGHRPHNALASYGGFVNPTPYANEIGLRMLIGGAVREAATRNMKIVPVFSNYSYHGPVFRTMLRVEPGKWLRNRNYGFIVYCKLCGQSQDIQFEDLGEIACRCSHVKAKGSLVVSGPLWLGPLHETEHVKSMIELARQWGWIKALGERSRSDSPADMRILEQLLEVMVDESQPSLPSGYIEMHEVGKRGKLQTTPRRNDFIQLLQQEGFVASRSHVNANAVKTNCPMDKCIELARSMNASSQPRQVATSNGTGSKC</sequence>
<dbReference type="PROSITE" id="PS51626">
    <property type="entry name" value="SAM_MT_TRM1"/>
    <property type="match status" value="1"/>
</dbReference>
<name>A0A2R6W9R4_MARPO</name>
<keyword evidence="5 7" id="KW-0819">tRNA processing</keyword>
<dbReference type="PANTHER" id="PTHR10631">
    <property type="entry name" value="N 2 ,N 2 -DIMETHYLGUANOSINE TRNA METHYLTRANSFERASE"/>
    <property type="match status" value="1"/>
</dbReference>
<evidence type="ECO:0000256" key="2">
    <source>
        <dbReference type="ARBA" id="ARBA00022603"/>
    </source>
</evidence>
<dbReference type="Gramene" id="Mp2g16450.2">
    <property type="protein sequence ID" value="Mp2g16450.2.cds"/>
    <property type="gene ID" value="Mp2g16450"/>
</dbReference>
<evidence type="ECO:0000313" key="9">
    <source>
        <dbReference type="Proteomes" id="UP000244005"/>
    </source>
</evidence>
<keyword evidence="4 7" id="KW-0949">S-adenosyl-L-methionine</keyword>
<gene>
    <name evidence="8" type="ORF">MARPO_0122s0019</name>
</gene>
<dbReference type="InterPro" id="IPR002905">
    <property type="entry name" value="Trm1"/>
</dbReference>
<dbReference type="PANTHER" id="PTHR10631:SF9">
    <property type="entry name" value="TRNA (GUANINE(26)-N(2))-DIMETHYLTRANSFERASE"/>
    <property type="match status" value="1"/>
</dbReference>
<dbReference type="SUPFAM" id="SSF53335">
    <property type="entry name" value="S-adenosyl-L-methionine-dependent methyltransferases"/>
    <property type="match status" value="1"/>
</dbReference>
<protein>
    <recommendedName>
        <fullName evidence="7">tRNA (guanine(26)-N(2))-dimethyltransferase</fullName>
        <ecNumber evidence="7">2.1.1.216</ecNumber>
    </recommendedName>
</protein>
<dbReference type="Gene3D" id="3.40.50.150">
    <property type="entry name" value="Vaccinia Virus protein VP39"/>
    <property type="match status" value="1"/>
</dbReference>
<evidence type="ECO:0000256" key="5">
    <source>
        <dbReference type="ARBA" id="ARBA00022694"/>
    </source>
</evidence>
<comment type="similarity">
    <text evidence="7">Belongs to the class I-like SAM-binding methyltransferase superfamily. Trm1 family.</text>
</comment>
<dbReference type="AlphaFoldDB" id="A0A2R6W9R4"/>
<keyword evidence="3 7" id="KW-0808">Transferase</keyword>
<reference evidence="9" key="1">
    <citation type="journal article" date="2017" name="Cell">
        <title>Insights into land plant evolution garnered from the Marchantia polymorpha genome.</title>
        <authorList>
            <person name="Bowman J.L."/>
            <person name="Kohchi T."/>
            <person name="Yamato K.T."/>
            <person name="Jenkins J."/>
            <person name="Shu S."/>
            <person name="Ishizaki K."/>
            <person name="Yamaoka S."/>
            <person name="Nishihama R."/>
            <person name="Nakamura Y."/>
            <person name="Berger F."/>
            <person name="Adam C."/>
            <person name="Aki S.S."/>
            <person name="Althoff F."/>
            <person name="Araki T."/>
            <person name="Arteaga-Vazquez M.A."/>
            <person name="Balasubrmanian S."/>
            <person name="Barry K."/>
            <person name="Bauer D."/>
            <person name="Boehm C.R."/>
            <person name="Briginshaw L."/>
            <person name="Caballero-Perez J."/>
            <person name="Catarino B."/>
            <person name="Chen F."/>
            <person name="Chiyoda S."/>
            <person name="Chovatia M."/>
            <person name="Davies K.M."/>
            <person name="Delmans M."/>
            <person name="Demura T."/>
            <person name="Dierschke T."/>
            <person name="Dolan L."/>
            <person name="Dorantes-Acosta A.E."/>
            <person name="Eklund D.M."/>
            <person name="Florent S.N."/>
            <person name="Flores-Sandoval E."/>
            <person name="Fujiyama A."/>
            <person name="Fukuzawa H."/>
            <person name="Galik B."/>
            <person name="Grimanelli D."/>
            <person name="Grimwood J."/>
            <person name="Grossniklaus U."/>
            <person name="Hamada T."/>
            <person name="Haseloff J."/>
            <person name="Hetherington A.J."/>
            <person name="Higo A."/>
            <person name="Hirakawa Y."/>
            <person name="Hundley H.N."/>
            <person name="Ikeda Y."/>
            <person name="Inoue K."/>
            <person name="Inoue S.I."/>
            <person name="Ishida S."/>
            <person name="Jia Q."/>
            <person name="Kakita M."/>
            <person name="Kanazawa T."/>
            <person name="Kawai Y."/>
            <person name="Kawashima T."/>
            <person name="Kennedy M."/>
            <person name="Kinose K."/>
            <person name="Kinoshita T."/>
            <person name="Kohara Y."/>
            <person name="Koide E."/>
            <person name="Komatsu K."/>
            <person name="Kopischke S."/>
            <person name="Kubo M."/>
            <person name="Kyozuka J."/>
            <person name="Lagercrantz U."/>
            <person name="Lin S.S."/>
            <person name="Lindquist E."/>
            <person name="Lipzen A.M."/>
            <person name="Lu C.W."/>
            <person name="De Luna E."/>
            <person name="Martienssen R.A."/>
            <person name="Minamino N."/>
            <person name="Mizutani M."/>
            <person name="Mizutani M."/>
            <person name="Mochizuki N."/>
            <person name="Monte I."/>
            <person name="Mosher R."/>
            <person name="Nagasaki H."/>
            <person name="Nakagami H."/>
            <person name="Naramoto S."/>
            <person name="Nishitani K."/>
            <person name="Ohtani M."/>
            <person name="Okamoto T."/>
            <person name="Okumura M."/>
            <person name="Phillips J."/>
            <person name="Pollak B."/>
            <person name="Reinders A."/>
            <person name="Rovekamp M."/>
            <person name="Sano R."/>
            <person name="Sawa S."/>
            <person name="Schmid M.W."/>
            <person name="Shirakawa M."/>
            <person name="Solano R."/>
            <person name="Spunde A."/>
            <person name="Suetsugu N."/>
            <person name="Sugano S."/>
            <person name="Sugiyama A."/>
            <person name="Sun R."/>
            <person name="Suzuki Y."/>
            <person name="Takenaka M."/>
            <person name="Takezawa D."/>
            <person name="Tomogane H."/>
            <person name="Tsuzuki M."/>
            <person name="Ueda T."/>
            <person name="Umeda M."/>
            <person name="Ward J.M."/>
            <person name="Watanabe Y."/>
            <person name="Yazaki K."/>
            <person name="Yokoyama R."/>
            <person name="Yoshitake Y."/>
            <person name="Yotsui I."/>
            <person name="Zachgo S."/>
            <person name="Schmutz J."/>
        </authorList>
    </citation>
    <scope>NUCLEOTIDE SEQUENCE [LARGE SCALE GENOMIC DNA]</scope>
    <source>
        <strain evidence="9">Tak-1</strain>
    </source>
</reference>
<organism evidence="8 9">
    <name type="scientific">Marchantia polymorpha</name>
    <name type="common">Common liverwort</name>
    <name type="synonym">Marchantia aquatica</name>
    <dbReference type="NCBI Taxonomy" id="3197"/>
    <lineage>
        <taxon>Eukaryota</taxon>
        <taxon>Viridiplantae</taxon>
        <taxon>Streptophyta</taxon>
        <taxon>Embryophyta</taxon>
        <taxon>Marchantiophyta</taxon>
        <taxon>Marchantiopsida</taxon>
        <taxon>Marchantiidae</taxon>
        <taxon>Marchantiales</taxon>
        <taxon>Marchantiaceae</taxon>
        <taxon>Marchantia</taxon>
    </lineage>
</organism>
<dbReference type="InterPro" id="IPR042296">
    <property type="entry name" value="tRNA_met_Trm1_C"/>
</dbReference>
<dbReference type="EMBL" id="KZ772794">
    <property type="protein sequence ID" value="PTQ30586.1"/>
    <property type="molecule type" value="Genomic_DNA"/>
</dbReference>
<dbReference type="GO" id="GO:0000049">
    <property type="term" value="F:tRNA binding"/>
    <property type="evidence" value="ECO:0007669"/>
    <property type="project" value="UniProtKB-UniRule"/>
</dbReference>
<dbReference type="Proteomes" id="UP000244005">
    <property type="component" value="Unassembled WGS sequence"/>
</dbReference>
<dbReference type="GO" id="GO:0002940">
    <property type="term" value="P:tRNA N2-guanine methylation"/>
    <property type="evidence" value="ECO:0000318"/>
    <property type="project" value="GO_Central"/>
</dbReference>
<evidence type="ECO:0000256" key="4">
    <source>
        <dbReference type="ARBA" id="ARBA00022691"/>
    </source>
</evidence>
<dbReference type="GO" id="GO:0005634">
    <property type="term" value="C:nucleus"/>
    <property type="evidence" value="ECO:0000318"/>
    <property type="project" value="GO_Central"/>
</dbReference>
<keyword evidence="6 7" id="KW-0694">RNA-binding</keyword>
<dbReference type="EMBL" id="KZ772794">
    <property type="protein sequence ID" value="PTQ30587.1"/>
    <property type="molecule type" value="Genomic_DNA"/>
</dbReference>
<dbReference type="EC" id="2.1.1.216" evidence="7"/>
<dbReference type="Gene3D" id="3.30.56.70">
    <property type="entry name" value="N2,N2-dimethylguanosine tRNA methyltransferase, C-terminal domain"/>
    <property type="match status" value="1"/>
</dbReference>
<evidence type="ECO:0000256" key="6">
    <source>
        <dbReference type="ARBA" id="ARBA00022884"/>
    </source>
</evidence>
<dbReference type="OrthoDB" id="6349953at2759"/>
<reference evidence="8" key="2">
    <citation type="submission" date="2017-12" db="EMBL/GenBank/DDBJ databases">
        <title>WGS assembly of Marchantia polymorpha.</title>
        <authorList>
            <person name="Bowman J.L."/>
            <person name="Kohchi T."/>
            <person name="Yamato K.T."/>
            <person name="Jenkins J."/>
            <person name="Shu S."/>
            <person name="Ishizaki K."/>
            <person name="Yamaoka S."/>
            <person name="Nishihama R."/>
            <person name="Nakamura Y."/>
            <person name="Berger F."/>
            <person name="Adam C."/>
            <person name="Aki S.S."/>
            <person name="Althoff F."/>
            <person name="Araki T."/>
            <person name="Arteaga-Vazquez M.A."/>
            <person name="Balasubrmanian S."/>
            <person name="Bauer D."/>
            <person name="Boehm C.R."/>
            <person name="Briginshaw L."/>
            <person name="Caballero-Perez J."/>
            <person name="Catarino B."/>
            <person name="Chen F."/>
            <person name="Chiyoda S."/>
            <person name="Chovatia M."/>
            <person name="Davies K.M."/>
            <person name="Delmans M."/>
            <person name="Demura T."/>
            <person name="Dierschke T."/>
            <person name="Dolan L."/>
            <person name="Dorantes-Acosta A.E."/>
            <person name="Eklund D.M."/>
            <person name="Florent S.N."/>
            <person name="Flores-Sandoval E."/>
            <person name="Fujiyama A."/>
            <person name="Fukuzawa H."/>
            <person name="Galik B."/>
            <person name="Grimanelli D."/>
            <person name="Grimwood J."/>
            <person name="Grossniklaus U."/>
            <person name="Hamada T."/>
            <person name="Haseloff J."/>
            <person name="Hetherington A.J."/>
            <person name="Higo A."/>
            <person name="Hirakawa Y."/>
            <person name="Hundley H.N."/>
            <person name="Ikeda Y."/>
            <person name="Inoue K."/>
            <person name="Inoue S."/>
            <person name="Ishida S."/>
            <person name="Jia Q."/>
            <person name="Kakita M."/>
            <person name="Kanazawa T."/>
            <person name="Kawai Y."/>
            <person name="Kawashima T."/>
            <person name="Kennedy M."/>
            <person name="Kinose K."/>
            <person name="Kinoshita T."/>
            <person name="Kohara Y."/>
            <person name="Koide E."/>
            <person name="Komatsu K."/>
            <person name="Kopischke S."/>
            <person name="Kubo M."/>
            <person name="Kyozuka J."/>
            <person name="Lagercrantz U."/>
            <person name="Lin S.S."/>
            <person name="Lindquist E."/>
            <person name="Lipzen A.M."/>
            <person name="Lu C."/>
            <person name="Luna E.D."/>
            <person name="Martienssen R.A."/>
            <person name="Minamino N."/>
            <person name="Mizutani M."/>
            <person name="Mizutani M."/>
            <person name="Mochizuki N."/>
            <person name="Monte I."/>
            <person name="Mosher R."/>
            <person name="Nagasaki H."/>
            <person name="Nakagami H."/>
            <person name="Naramoto S."/>
            <person name="Nishitani K."/>
            <person name="Ohtani M."/>
            <person name="Okamoto T."/>
            <person name="Okumura M."/>
            <person name="Phillips J."/>
            <person name="Pollak B."/>
            <person name="Reinders A."/>
            <person name="Roevekamp M."/>
            <person name="Sano R."/>
            <person name="Sawa S."/>
            <person name="Schmid M.W."/>
            <person name="Shirakawa M."/>
            <person name="Solano R."/>
            <person name="Spunde A."/>
            <person name="Suetsugu N."/>
            <person name="Sugano S."/>
            <person name="Sugiyama A."/>
            <person name="Sun R."/>
            <person name="Suzuki Y."/>
            <person name="Takenaka M."/>
            <person name="Takezawa D."/>
            <person name="Tomogane H."/>
            <person name="Tsuzuki M."/>
            <person name="Ueda T."/>
            <person name="Umeda M."/>
            <person name="Ward J.M."/>
            <person name="Watanabe Y."/>
            <person name="Yazaki K."/>
            <person name="Yokoyama R."/>
            <person name="Yoshitake Y."/>
            <person name="Yotsui I."/>
            <person name="Zachgo S."/>
            <person name="Schmutz J."/>
        </authorList>
    </citation>
    <scope>NUCLEOTIDE SEQUENCE [LARGE SCALE GENOMIC DNA]</scope>
    <source>
        <strain evidence="8">Tak-1</strain>
    </source>
</reference>
<dbReference type="InterPro" id="IPR029063">
    <property type="entry name" value="SAM-dependent_MTases_sf"/>
</dbReference>
<dbReference type="Pfam" id="PF02005">
    <property type="entry name" value="TRM"/>
    <property type="match status" value="1"/>
</dbReference>
<keyword evidence="2 7" id="KW-0489">Methyltransferase</keyword>
<keyword evidence="1 7" id="KW-0820">tRNA-binding</keyword>
<evidence type="ECO:0000256" key="7">
    <source>
        <dbReference type="PROSITE-ProRule" id="PRU00958"/>
    </source>
</evidence>
<evidence type="ECO:0000256" key="1">
    <source>
        <dbReference type="ARBA" id="ARBA00022555"/>
    </source>
</evidence>
<dbReference type="OMA" id="VFYNPVM"/>
<keyword evidence="9" id="KW-1185">Reference proteome</keyword>
<comment type="catalytic activity">
    <reaction evidence="7">
        <text>guanosine(26) in tRNA + 2 S-adenosyl-L-methionine = N(2)-dimethylguanosine(26) in tRNA + 2 S-adenosyl-L-homocysteine + 2 H(+)</text>
        <dbReference type="Rhea" id="RHEA:43140"/>
        <dbReference type="Rhea" id="RHEA-COMP:10359"/>
        <dbReference type="Rhea" id="RHEA-COMP:10360"/>
        <dbReference type="ChEBI" id="CHEBI:15378"/>
        <dbReference type="ChEBI" id="CHEBI:57856"/>
        <dbReference type="ChEBI" id="CHEBI:59789"/>
        <dbReference type="ChEBI" id="CHEBI:74269"/>
        <dbReference type="ChEBI" id="CHEBI:74513"/>
        <dbReference type="EC" id="2.1.1.216"/>
    </reaction>
</comment>
<proteinExistence type="inferred from homology"/>
<evidence type="ECO:0000256" key="3">
    <source>
        <dbReference type="ARBA" id="ARBA00022679"/>
    </source>
</evidence>